<accession>N1PJZ9</accession>
<evidence type="ECO:0000313" key="2">
    <source>
        <dbReference type="Proteomes" id="UP000016933"/>
    </source>
</evidence>
<proteinExistence type="predicted"/>
<dbReference type="EMBL" id="KB446542">
    <property type="protein sequence ID" value="EME41885.1"/>
    <property type="molecule type" value="Genomic_DNA"/>
</dbReference>
<dbReference type="HOGENOM" id="CLU_842053_0_0_1"/>
<keyword evidence="2" id="KW-1185">Reference proteome</keyword>
<evidence type="ECO:0000313" key="1">
    <source>
        <dbReference type="EMBL" id="EME41885.1"/>
    </source>
</evidence>
<dbReference type="AlphaFoldDB" id="N1PJZ9"/>
<reference evidence="1 2" key="2">
    <citation type="journal article" date="2012" name="PLoS Pathog.">
        <title>Diverse lifestyles and strategies of plant pathogenesis encoded in the genomes of eighteen Dothideomycetes fungi.</title>
        <authorList>
            <person name="Ohm R.A."/>
            <person name="Feau N."/>
            <person name="Henrissat B."/>
            <person name="Schoch C.L."/>
            <person name="Horwitz B.A."/>
            <person name="Barry K.W."/>
            <person name="Condon B.J."/>
            <person name="Copeland A.C."/>
            <person name="Dhillon B."/>
            <person name="Glaser F."/>
            <person name="Hesse C.N."/>
            <person name="Kosti I."/>
            <person name="LaButti K."/>
            <person name="Lindquist E.A."/>
            <person name="Lucas S."/>
            <person name="Salamov A.A."/>
            <person name="Bradshaw R.E."/>
            <person name="Ciuffetti L."/>
            <person name="Hamelin R.C."/>
            <person name="Kema G.H.J."/>
            <person name="Lawrence C."/>
            <person name="Scott J.A."/>
            <person name="Spatafora J.W."/>
            <person name="Turgeon B.G."/>
            <person name="de Wit P.J.G.M."/>
            <person name="Zhong S."/>
            <person name="Goodwin S.B."/>
            <person name="Grigoriev I.V."/>
        </authorList>
    </citation>
    <scope>NUCLEOTIDE SEQUENCE [LARGE SCALE GENOMIC DNA]</scope>
    <source>
        <strain evidence="2">NZE10 / CBS 128990</strain>
    </source>
</reference>
<sequence length="330" mass="36834">MPQQHVRVASMNLGSIRIYTANSSGGFPSSGRLESGKRYLLLIRSGTSQKVPTGLKRQLEEELNLQLAALAASTVPLNVCPSVKTKPNEGSWSSADVSGVYRNTTRVYRRRYVVARGTRCSLTSWSPSERKQLCLRGERQGLTLGGVAMMMLECILVLCKCGYVIHNRSAHHAAQPERRRLRRINVMPRHLIVVPHRLCHRQCQVPPGVQAVETKVLQRQGTTGLRAVHRNTRRSKTAAAVQWRAKSLVLHVREKRRAAVLSSWSASGSASGKRSGVCGPKVVWLHWGEVQEDCRGTAREQLVASDLSERKKLRPKVCRKPRLYSLAVQK</sequence>
<name>N1PJZ9_DOTSN</name>
<dbReference type="Proteomes" id="UP000016933">
    <property type="component" value="Unassembled WGS sequence"/>
</dbReference>
<gene>
    <name evidence="1" type="ORF">DOTSEDRAFT_37192</name>
</gene>
<organism evidence="1 2">
    <name type="scientific">Dothistroma septosporum (strain NZE10 / CBS 128990)</name>
    <name type="common">Red band needle blight fungus</name>
    <name type="synonym">Mycosphaerella pini</name>
    <dbReference type="NCBI Taxonomy" id="675120"/>
    <lineage>
        <taxon>Eukaryota</taxon>
        <taxon>Fungi</taxon>
        <taxon>Dikarya</taxon>
        <taxon>Ascomycota</taxon>
        <taxon>Pezizomycotina</taxon>
        <taxon>Dothideomycetes</taxon>
        <taxon>Dothideomycetidae</taxon>
        <taxon>Mycosphaerellales</taxon>
        <taxon>Mycosphaerellaceae</taxon>
        <taxon>Dothistroma</taxon>
    </lineage>
</organism>
<reference evidence="2" key="1">
    <citation type="journal article" date="2012" name="PLoS Genet.">
        <title>The genomes of the fungal plant pathogens Cladosporium fulvum and Dothistroma septosporum reveal adaptation to different hosts and lifestyles but also signatures of common ancestry.</title>
        <authorList>
            <person name="de Wit P.J.G.M."/>
            <person name="van der Burgt A."/>
            <person name="Oekmen B."/>
            <person name="Stergiopoulos I."/>
            <person name="Abd-Elsalam K.A."/>
            <person name="Aerts A.L."/>
            <person name="Bahkali A.H."/>
            <person name="Beenen H.G."/>
            <person name="Chettri P."/>
            <person name="Cox M.P."/>
            <person name="Datema E."/>
            <person name="de Vries R.P."/>
            <person name="Dhillon B."/>
            <person name="Ganley A.R."/>
            <person name="Griffiths S.A."/>
            <person name="Guo Y."/>
            <person name="Hamelin R.C."/>
            <person name="Henrissat B."/>
            <person name="Kabir M.S."/>
            <person name="Jashni M.K."/>
            <person name="Kema G."/>
            <person name="Klaubauf S."/>
            <person name="Lapidus A."/>
            <person name="Levasseur A."/>
            <person name="Lindquist E."/>
            <person name="Mehrabi R."/>
            <person name="Ohm R.A."/>
            <person name="Owen T.J."/>
            <person name="Salamov A."/>
            <person name="Schwelm A."/>
            <person name="Schijlen E."/>
            <person name="Sun H."/>
            <person name="van den Burg H.A."/>
            <person name="van Ham R.C.H.J."/>
            <person name="Zhang S."/>
            <person name="Goodwin S.B."/>
            <person name="Grigoriev I.V."/>
            <person name="Collemare J."/>
            <person name="Bradshaw R.E."/>
        </authorList>
    </citation>
    <scope>NUCLEOTIDE SEQUENCE [LARGE SCALE GENOMIC DNA]</scope>
    <source>
        <strain evidence="2">NZE10 / CBS 128990</strain>
    </source>
</reference>
<protein>
    <submittedName>
        <fullName evidence="1">Uncharacterized protein</fullName>
    </submittedName>
</protein>